<organism evidence="3 4">
    <name type="scientific">Suillus placidus</name>
    <dbReference type="NCBI Taxonomy" id="48579"/>
    <lineage>
        <taxon>Eukaryota</taxon>
        <taxon>Fungi</taxon>
        <taxon>Dikarya</taxon>
        <taxon>Basidiomycota</taxon>
        <taxon>Agaricomycotina</taxon>
        <taxon>Agaricomycetes</taxon>
        <taxon>Agaricomycetidae</taxon>
        <taxon>Boletales</taxon>
        <taxon>Suillineae</taxon>
        <taxon>Suillaceae</taxon>
        <taxon>Suillus</taxon>
    </lineage>
</organism>
<dbReference type="InterPro" id="IPR032675">
    <property type="entry name" value="LRR_dom_sf"/>
</dbReference>
<name>A0A9P7CXJ6_9AGAM</name>
<gene>
    <name evidence="3" type="ORF">EV702DRAFT_1035638</name>
</gene>
<feature type="coiled-coil region" evidence="1">
    <location>
        <begin position="14"/>
        <end position="41"/>
    </location>
</feature>
<reference evidence="3" key="1">
    <citation type="journal article" date="2020" name="New Phytol.">
        <title>Comparative genomics reveals dynamic genome evolution in host specialist ectomycorrhizal fungi.</title>
        <authorList>
            <person name="Lofgren L.A."/>
            <person name="Nguyen N.H."/>
            <person name="Vilgalys R."/>
            <person name="Ruytinx J."/>
            <person name="Liao H.L."/>
            <person name="Branco S."/>
            <person name="Kuo A."/>
            <person name="LaButti K."/>
            <person name="Lipzen A."/>
            <person name="Andreopoulos W."/>
            <person name="Pangilinan J."/>
            <person name="Riley R."/>
            <person name="Hundley H."/>
            <person name="Na H."/>
            <person name="Barry K."/>
            <person name="Grigoriev I.V."/>
            <person name="Stajich J.E."/>
            <person name="Kennedy P.G."/>
        </authorList>
    </citation>
    <scope>NUCLEOTIDE SEQUENCE</scope>
    <source>
        <strain evidence="3">DOB743</strain>
    </source>
</reference>
<evidence type="ECO:0000259" key="2">
    <source>
        <dbReference type="Pfam" id="PF12937"/>
    </source>
</evidence>
<dbReference type="InterPro" id="IPR001810">
    <property type="entry name" value="F-box_dom"/>
</dbReference>
<dbReference type="OrthoDB" id="3181669at2759"/>
<keyword evidence="4" id="KW-1185">Reference proteome</keyword>
<dbReference type="SUPFAM" id="SSF52047">
    <property type="entry name" value="RNI-like"/>
    <property type="match status" value="1"/>
</dbReference>
<dbReference type="AlphaFoldDB" id="A0A9P7CXJ6"/>
<accession>A0A9P7CXJ6</accession>
<evidence type="ECO:0000256" key="1">
    <source>
        <dbReference type="SAM" id="Coils"/>
    </source>
</evidence>
<dbReference type="Proteomes" id="UP000714275">
    <property type="component" value="Unassembled WGS sequence"/>
</dbReference>
<evidence type="ECO:0000313" key="3">
    <source>
        <dbReference type="EMBL" id="KAG1768457.1"/>
    </source>
</evidence>
<comment type="caution">
    <text evidence="3">The sequence shown here is derived from an EMBL/GenBank/DDBJ whole genome shotgun (WGS) entry which is preliminary data.</text>
</comment>
<dbReference type="EMBL" id="JABBWD010000079">
    <property type="protein sequence ID" value="KAG1768457.1"/>
    <property type="molecule type" value="Genomic_DNA"/>
</dbReference>
<protein>
    <recommendedName>
        <fullName evidence="2">F-box domain-containing protein</fullName>
    </recommendedName>
</protein>
<dbReference type="Gene3D" id="3.80.10.10">
    <property type="entry name" value="Ribonuclease Inhibitor"/>
    <property type="match status" value="1"/>
</dbReference>
<feature type="domain" description="F-box" evidence="2">
    <location>
        <begin position="41"/>
        <end position="100"/>
    </location>
</feature>
<proteinExistence type="predicted"/>
<keyword evidence="1" id="KW-0175">Coiled coil</keyword>
<dbReference type="Pfam" id="PF12937">
    <property type="entry name" value="F-box-like"/>
    <property type="match status" value="1"/>
</dbReference>
<sequence>MVAVDTPALSSRAQTEIDNELEALEERMRALRTRRNSFSHISSIPPEILGAIFVHHAQQTQLLYAPDNPAVLSWLNVGHICRHWREVAIGTPELWATPFLNSLQATEEMLTRSKMTPLNLRSGPRYRMDSVQKTLMHIERLQEVSLPFLNGGMTYRCIMEFLNKLSSCSAPKLQSLLLEEEFAQTLRIAIPTSFLAPNLRSLQIKYCDLSWASSVLTGLTVLDIKNLSPECLPTLDELISALRRTPALQTLELEDALPTFPLQTTSLPRAPRAMNVRLPHLKRLRLVAKVLEVANVLARIELPDSTMLEVQLGCRASSSRNPNQEWKLSLPIISRALESCFKATSAKFCRVPRSLRLFGVGRIHVQYSTIRNPSSWVGPMIDTCLDPEWTAERPVVLDFDFPAETNTAILSDLWRLVPIRGLEALYIEGFFACWDGFWNDLLGRGAGRNLAYIHLRGTPQALEDLIISLRSQKQKHSLARSVWRRSRRGPIFSPALSHLVLDNLEFDPSFSSYARTSDLFDVLIDRVNEGRALDHLTITGCAGISAHDVRLLREVVADVHWDECESLDDYDLEYDYDSLEEEDDDDDYGFYGDGDYYYGETFVEY</sequence>
<evidence type="ECO:0000313" key="4">
    <source>
        <dbReference type="Proteomes" id="UP000714275"/>
    </source>
</evidence>